<proteinExistence type="predicted"/>
<dbReference type="Pfam" id="PF01833">
    <property type="entry name" value="TIG"/>
    <property type="match status" value="1"/>
</dbReference>
<evidence type="ECO:0000313" key="5">
    <source>
        <dbReference type="EMBL" id="KAF0134713.1"/>
    </source>
</evidence>
<evidence type="ECO:0000259" key="2">
    <source>
        <dbReference type="Pfam" id="PF01833"/>
    </source>
</evidence>
<evidence type="ECO:0000259" key="3">
    <source>
        <dbReference type="Pfam" id="PF03425"/>
    </source>
</evidence>
<dbReference type="InterPro" id="IPR008979">
    <property type="entry name" value="Galactose-bd-like_sf"/>
</dbReference>
<gene>
    <name evidence="5" type="ORF">FD145_430</name>
</gene>
<keyword evidence="1" id="KW-0732">Signal</keyword>
<protein>
    <recommendedName>
        <fullName evidence="7">IPT/TIG domain-containing protein</fullName>
    </recommendedName>
</protein>
<dbReference type="SUPFAM" id="SSF81296">
    <property type="entry name" value="E set domains"/>
    <property type="match status" value="1"/>
</dbReference>
<dbReference type="GO" id="GO:0008810">
    <property type="term" value="F:cellulase activity"/>
    <property type="evidence" value="ECO:0007669"/>
    <property type="project" value="InterPro"/>
</dbReference>
<feature type="chain" id="PRO_5032477976" description="IPT/TIG domain-containing protein" evidence="1">
    <location>
        <begin position="30"/>
        <end position="1138"/>
    </location>
</feature>
<dbReference type="InterPro" id="IPR024361">
    <property type="entry name" value="BACON"/>
</dbReference>
<feature type="domain" description="BACON" evidence="4">
    <location>
        <begin position="566"/>
        <end position="651"/>
    </location>
</feature>
<dbReference type="EMBL" id="WPAF01000005">
    <property type="protein sequence ID" value="KAF0134713.1"/>
    <property type="molecule type" value="Genomic_DNA"/>
</dbReference>
<feature type="domain" description="CBM11" evidence="3">
    <location>
        <begin position="762"/>
        <end position="919"/>
    </location>
</feature>
<dbReference type="CDD" id="cd00102">
    <property type="entry name" value="IPT"/>
    <property type="match status" value="1"/>
</dbReference>
<evidence type="ECO:0000256" key="1">
    <source>
        <dbReference type="SAM" id="SignalP"/>
    </source>
</evidence>
<feature type="domain" description="BACON" evidence="4">
    <location>
        <begin position="373"/>
        <end position="461"/>
    </location>
</feature>
<comment type="caution">
    <text evidence="5">The sequence shown here is derived from an EMBL/GenBank/DDBJ whole genome shotgun (WGS) entry which is preliminary data.</text>
</comment>
<evidence type="ECO:0000259" key="4">
    <source>
        <dbReference type="Pfam" id="PF19190"/>
    </source>
</evidence>
<evidence type="ECO:0000313" key="6">
    <source>
        <dbReference type="Proteomes" id="UP000488506"/>
    </source>
</evidence>
<dbReference type="InterPro" id="IPR005087">
    <property type="entry name" value="CBM11"/>
</dbReference>
<sequence length="1138" mass="116502">MRGYNIYNRIKWLVLVITGVLMLSVSAQAAYFSINAGAENNQVGVGGGKVYNQNGVVAGNELAVGCIIQYIYAGPNGTIDPPNQDGTVGGDDILLATKTVGNDTVWTSFSNKTGMFYHGVTGTYSSGTPKIYVRAWNASTLNAATHYGNSALMDPATLAANPPLPNDIGIANFAATITKPVPAATITSATPGSANSGSVISNIALVGSNTHFTAGSTVSFGTGITVGSVTFADATHITANNVSVTTAATAGLKAVTVTTGAEIASGNVFTVNPAPTSSISPAAGDQGWTNVTATITGTRTHFINGTTSVAFSGAGITVNSTTVNSPTSVVVNLNIAANAAAGARTVTISTNLGALGTETLTTAFTVNSTTPTISRTPTSLTFTAQAGGANPASQTIAISNSGLGNLNWTVSKTQTWLTISPASGTNSGNVTASINLAGLAAGTYNDTITIAATGASNTPQTVPVTLTIQPKPTTISVAPSSANQGWKDTLLTVTGTNTHFVQGTTAVAFSGTGITVKSTTVNSATEIKVTADFASNATPGARTLTVTTGAEITTTPFTVIAETPTLSATPATLTFAAQEGGASPAAKQISVSNAGAGTLNWTADKKQAWLTISPTSGTDAGTITVTANTSAMTAANSPYSDTITITSAGANGSPIAIPVTITISKTPVPVLKSATPASGKQGEKVTSVAIVGENTNFSALSTIDFGAGIKAGTVTFVDKSNISVSNVEIDAAAAAGPRDVKVTTGAEIASGQIFTVTTVAAPPQAGTIVIDDFEGIAVKSTDYYTFGPSDPAKPTAARITTDKHEGSYAMKTSYTLAAKPEDGWRGWGGILASQKDISGLDILSIWLKGDGSAGKVKVQFKDADGTNYAMVDADAITLASTNWTEYKVPNFKTKMTRITTDGDATMDWTKVAQYQLVFVGAEKSDGVLADYIVVTSVATSGPTSLPHITEVSPAKGGEKTTITIKGSNFKADGGTVRFTGGGVMTEVKSSGVNTLITNWTDSQIVMTIPNMTSGQKTLNLVRTDNVASDNDITFEVTNVATTAANTTYNYPNPFNPLQNQVTKIVFNPGTSARVAVYVFDMSAQQVVRLECALAQTEVTWDGKNTYGEIVGDGAYLYRVIDADSNKLINKGKILVINK</sequence>
<evidence type="ECO:0008006" key="7">
    <source>
        <dbReference type="Google" id="ProtNLM"/>
    </source>
</evidence>
<organism evidence="5 6">
    <name type="scientific">Candidatus Saganbacteria bacterium</name>
    <dbReference type="NCBI Taxonomy" id="2575572"/>
    <lineage>
        <taxon>Bacteria</taxon>
        <taxon>Bacillati</taxon>
        <taxon>Saganbacteria</taxon>
    </lineage>
</organism>
<feature type="signal peptide" evidence="1">
    <location>
        <begin position="1"/>
        <end position="29"/>
    </location>
</feature>
<name>A0A833P088_UNCSA</name>
<dbReference type="Proteomes" id="UP000488506">
    <property type="component" value="Unassembled WGS sequence"/>
</dbReference>
<dbReference type="Pfam" id="PF19190">
    <property type="entry name" value="BACON_2"/>
    <property type="match status" value="2"/>
</dbReference>
<dbReference type="Pfam" id="PF03425">
    <property type="entry name" value="CBM_11"/>
    <property type="match status" value="1"/>
</dbReference>
<dbReference type="InterPro" id="IPR014756">
    <property type="entry name" value="Ig_E-set"/>
</dbReference>
<dbReference type="AlphaFoldDB" id="A0A833P088"/>
<dbReference type="GO" id="GO:0030245">
    <property type="term" value="P:cellulose catabolic process"/>
    <property type="evidence" value="ECO:0007669"/>
    <property type="project" value="InterPro"/>
</dbReference>
<accession>A0A833P088</accession>
<dbReference type="SUPFAM" id="SSF49785">
    <property type="entry name" value="Galactose-binding domain-like"/>
    <property type="match status" value="1"/>
</dbReference>
<reference evidence="5 6" key="1">
    <citation type="submission" date="2019-12" db="EMBL/GenBank/DDBJ databases">
        <authorList>
            <person name="Wolfe R."/>
            <person name="Danczak R."/>
            <person name="Wilkins M."/>
        </authorList>
    </citation>
    <scope>NUCLEOTIDE SEQUENCE [LARGE SCALE GENOMIC DNA]</scope>
    <source>
        <strain evidence="5">X2_MaxBin.013</strain>
    </source>
</reference>
<dbReference type="Gene3D" id="2.60.40.4070">
    <property type="match status" value="1"/>
</dbReference>
<dbReference type="Gene3D" id="2.60.40.10">
    <property type="entry name" value="Immunoglobulins"/>
    <property type="match status" value="7"/>
</dbReference>
<dbReference type="InterPro" id="IPR002909">
    <property type="entry name" value="IPT_dom"/>
</dbReference>
<feature type="domain" description="IPT/TIG" evidence="2">
    <location>
        <begin position="946"/>
        <end position="1034"/>
    </location>
</feature>
<dbReference type="InterPro" id="IPR013783">
    <property type="entry name" value="Ig-like_fold"/>
</dbReference>